<proteinExistence type="predicted"/>
<dbReference type="SUPFAM" id="SSF52172">
    <property type="entry name" value="CheY-like"/>
    <property type="match status" value="1"/>
</dbReference>
<keyword evidence="2" id="KW-1185">Reference proteome</keyword>
<dbReference type="RefSeq" id="WP_337105929.1">
    <property type="nucleotide sequence ID" value="NZ_JAPYKS010000005.1"/>
</dbReference>
<gene>
    <name evidence="1" type="ORF">O7A60_08955</name>
</gene>
<accession>A0ABU8KUU5</accession>
<comment type="caution">
    <text evidence="1">The sequence shown here is derived from an EMBL/GenBank/DDBJ whole genome shotgun (WGS) entry which is preliminary data.</text>
</comment>
<protein>
    <submittedName>
        <fullName evidence="1">Response regulator</fullName>
    </submittedName>
</protein>
<sequence>MQGPSRIACWCLRKDCRQRWTTENGEQLPCILNSVRRKDEDVRDLRGLHILIVEDEWAVAGDLARFFSNMGAIILGPAATVEQASEHTDQAEAAILDVNLNGRRVFPIADKLMRRGIPFVFFSGDNDIAIPEHLRYASNLRKSSGSRAVFNALFPAPASERAGIAVPPPPDDVFALLPKLRLAARLLLGDVNASDRLVERTLEQAIRNVDHRRLGQSTENWLNDIMREVVKDHGAKLMH</sequence>
<evidence type="ECO:0000313" key="2">
    <source>
        <dbReference type="Proteomes" id="UP001387293"/>
    </source>
</evidence>
<organism evidence="1 2">
    <name type="scientific">Mesorhizobium salmacidum</name>
    <dbReference type="NCBI Taxonomy" id="3015171"/>
    <lineage>
        <taxon>Bacteria</taxon>
        <taxon>Pseudomonadati</taxon>
        <taxon>Pseudomonadota</taxon>
        <taxon>Alphaproteobacteria</taxon>
        <taxon>Hyphomicrobiales</taxon>
        <taxon>Phyllobacteriaceae</taxon>
        <taxon>Mesorhizobium</taxon>
    </lineage>
</organism>
<dbReference type="Gene3D" id="3.40.50.2300">
    <property type="match status" value="1"/>
</dbReference>
<name>A0ABU8KUU5_9HYPH</name>
<dbReference type="EMBL" id="JAPYKS010000005">
    <property type="protein sequence ID" value="MEI9408896.1"/>
    <property type="molecule type" value="Genomic_DNA"/>
</dbReference>
<dbReference type="Gene3D" id="1.20.140.160">
    <property type="match status" value="1"/>
</dbReference>
<reference evidence="1 2" key="1">
    <citation type="submission" date="2022-12" db="EMBL/GenBank/DDBJ databases">
        <authorList>
            <person name="Muema E."/>
        </authorList>
    </citation>
    <scope>NUCLEOTIDE SEQUENCE [LARGE SCALE GENOMIC DNA]</scope>
    <source>
        <strain evidence="2">1326</strain>
    </source>
</reference>
<dbReference type="Proteomes" id="UP001387293">
    <property type="component" value="Unassembled WGS sequence"/>
</dbReference>
<evidence type="ECO:0000313" key="1">
    <source>
        <dbReference type="EMBL" id="MEI9408896.1"/>
    </source>
</evidence>
<dbReference type="InterPro" id="IPR011006">
    <property type="entry name" value="CheY-like_superfamily"/>
</dbReference>